<proteinExistence type="predicted"/>
<accession>A0AAE8YMJ2</accession>
<reference evidence="1 2" key="1">
    <citation type="submission" date="2021-10" db="EMBL/GenBank/DDBJ databases">
        <authorList>
            <person name="Lavering E.D."/>
            <person name="James R."/>
            <person name="Fairhom J.D."/>
            <person name="Ogilvie B.H."/>
            <person name="Thurgood T.L."/>
            <person name="Robison R.A."/>
            <person name="Grose J.H."/>
        </authorList>
    </citation>
    <scope>NUCLEOTIDE SEQUENCE [LARGE SCALE GENOMIC DNA]</scope>
</reference>
<evidence type="ECO:0000313" key="2">
    <source>
        <dbReference type="Proteomes" id="UP000827751"/>
    </source>
</evidence>
<name>A0AAE8YMJ2_9CAUD</name>
<protein>
    <submittedName>
        <fullName evidence="1">Uncharacterized protein</fullName>
    </submittedName>
</protein>
<gene>
    <name evidence="1" type="ORF">CHEWBECCA_138</name>
</gene>
<dbReference type="EMBL" id="OK499972">
    <property type="protein sequence ID" value="UGO46221.1"/>
    <property type="molecule type" value="Genomic_DNA"/>
</dbReference>
<sequence>MNNGISVEFETIDGQIYVSVYQRIWDDEETDNAVFLIHQEPVMEKLLPVVLESLKGRLDIDLNLKK</sequence>
<organism evidence="1 2">
    <name type="scientific">Bacillus phage vB_BanS_Chewbecca</name>
    <dbReference type="NCBI Taxonomy" id="2894786"/>
    <lineage>
        <taxon>Viruses</taxon>
        <taxon>Duplodnaviria</taxon>
        <taxon>Heunggongvirae</taxon>
        <taxon>Uroviricota</taxon>
        <taxon>Caudoviricetes</taxon>
        <taxon>Joanripponvirinae</taxon>
        <taxon>Tsamsavirus</taxon>
        <taxon>Tsamsavirus chewbecca</taxon>
    </lineage>
</organism>
<evidence type="ECO:0000313" key="1">
    <source>
        <dbReference type="EMBL" id="UGO46221.1"/>
    </source>
</evidence>
<dbReference type="Proteomes" id="UP000827751">
    <property type="component" value="Segment"/>
</dbReference>
<keyword evidence="2" id="KW-1185">Reference proteome</keyword>